<evidence type="ECO:0000313" key="3">
    <source>
        <dbReference type="Proteomes" id="UP000314294"/>
    </source>
</evidence>
<accession>A0A4Z2H6C9</accession>
<dbReference type="Proteomes" id="UP000314294">
    <property type="component" value="Unassembled WGS sequence"/>
</dbReference>
<evidence type="ECO:0000256" key="1">
    <source>
        <dbReference type="SAM" id="MobiDB-lite"/>
    </source>
</evidence>
<proteinExistence type="predicted"/>
<keyword evidence="3" id="KW-1185">Reference proteome</keyword>
<gene>
    <name evidence="2" type="ORF">EYF80_029276</name>
</gene>
<feature type="compositionally biased region" description="Basic residues" evidence="1">
    <location>
        <begin position="217"/>
        <end position="230"/>
    </location>
</feature>
<protein>
    <submittedName>
        <fullName evidence="2">Uncharacterized protein</fullName>
    </submittedName>
</protein>
<comment type="caution">
    <text evidence="2">The sequence shown here is derived from an EMBL/GenBank/DDBJ whole genome shotgun (WGS) entry which is preliminary data.</text>
</comment>
<feature type="compositionally biased region" description="Basic and acidic residues" evidence="1">
    <location>
        <begin position="159"/>
        <end position="170"/>
    </location>
</feature>
<name>A0A4Z2H6C9_9TELE</name>
<organism evidence="2 3">
    <name type="scientific">Liparis tanakae</name>
    <name type="common">Tanaka's snailfish</name>
    <dbReference type="NCBI Taxonomy" id="230148"/>
    <lineage>
        <taxon>Eukaryota</taxon>
        <taxon>Metazoa</taxon>
        <taxon>Chordata</taxon>
        <taxon>Craniata</taxon>
        <taxon>Vertebrata</taxon>
        <taxon>Euteleostomi</taxon>
        <taxon>Actinopterygii</taxon>
        <taxon>Neopterygii</taxon>
        <taxon>Teleostei</taxon>
        <taxon>Neoteleostei</taxon>
        <taxon>Acanthomorphata</taxon>
        <taxon>Eupercaria</taxon>
        <taxon>Perciformes</taxon>
        <taxon>Cottioidei</taxon>
        <taxon>Cottales</taxon>
        <taxon>Liparidae</taxon>
        <taxon>Liparis</taxon>
    </lineage>
</organism>
<dbReference type="EMBL" id="SRLO01000332">
    <property type="protein sequence ID" value="TNN60553.1"/>
    <property type="molecule type" value="Genomic_DNA"/>
</dbReference>
<reference evidence="2 3" key="1">
    <citation type="submission" date="2019-03" db="EMBL/GenBank/DDBJ databases">
        <title>First draft genome of Liparis tanakae, snailfish: a comprehensive survey of snailfish specific genes.</title>
        <authorList>
            <person name="Kim W."/>
            <person name="Song I."/>
            <person name="Jeong J.-H."/>
            <person name="Kim D."/>
            <person name="Kim S."/>
            <person name="Ryu S."/>
            <person name="Song J.Y."/>
            <person name="Lee S.K."/>
        </authorList>
    </citation>
    <scope>NUCLEOTIDE SEQUENCE [LARGE SCALE GENOMIC DNA]</scope>
    <source>
        <tissue evidence="2">Muscle</tissue>
    </source>
</reference>
<feature type="compositionally biased region" description="Acidic residues" evidence="1">
    <location>
        <begin position="171"/>
        <end position="180"/>
    </location>
</feature>
<sequence length="238" mass="26464">MSLPTTRGQTSRSVTSEARHSLKPLVNMALKYGLQDASTTRCTWRTTQGVHGVATIQHLPAFTRVLDFQPHLEVHRAVLVSDVQHQVTQHLLAPELLHDLQGSGGVRLHRVVQDTFSSRVSLDDDSNSSWEPNRRADGEPRIPPSSEDPSSDMTGRRASRNEWQRVGELHADEEEEEEPAGETKKDIRNADFPGVLGANRGRRKGNSMAAAGELRGWRRHKQASPPRGRRTPVCALGR</sequence>
<feature type="region of interest" description="Disordered" evidence="1">
    <location>
        <begin position="119"/>
        <end position="238"/>
    </location>
</feature>
<dbReference type="AlphaFoldDB" id="A0A4Z2H6C9"/>
<evidence type="ECO:0000313" key="2">
    <source>
        <dbReference type="EMBL" id="TNN60553.1"/>
    </source>
</evidence>